<dbReference type="AlphaFoldDB" id="A0A9P5XL79"/>
<dbReference type="EMBL" id="MU151066">
    <property type="protein sequence ID" value="KAF9452914.1"/>
    <property type="molecule type" value="Genomic_DNA"/>
</dbReference>
<dbReference type="Proteomes" id="UP000807342">
    <property type="component" value="Unassembled WGS sequence"/>
</dbReference>
<evidence type="ECO:0000313" key="1">
    <source>
        <dbReference type="EMBL" id="KAF9452914.1"/>
    </source>
</evidence>
<comment type="caution">
    <text evidence="1">The sequence shown here is derived from an EMBL/GenBank/DDBJ whole genome shotgun (WGS) entry which is preliminary data.</text>
</comment>
<gene>
    <name evidence="1" type="ORF">P691DRAFT_802771</name>
</gene>
<evidence type="ECO:0000313" key="2">
    <source>
        <dbReference type="Proteomes" id="UP000807342"/>
    </source>
</evidence>
<reference evidence="1" key="1">
    <citation type="submission" date="2020-11" db="EMBL/GenBank/DDBJ databases">
        <authorList>
            <consortium name="DOE Joint Genome Institute"/>
            <person name="Ahrendt S."/>
            <person name="Riley R."/>
            <person name="Andreopoulos W."/>
            <person name="Labutti K."/>
            <person name="Pangilinan J."/>
            <person name="Ruiz-Duenas F.J."/>
            <person name="Barrasa J.M."/>
            <person name="Sanchez-Garcia M."/>
            <person name="Camarero S."/>
            <person name="Miyauchi S."/>
            <person name="Serrano A."/>
            <person name="Linde D."/>
            <person name="Babiker R."/>
            <person name="Drula E."/>
            <person name="Ayuso-Fernandez I."/>
            <person name="Pacheco R."/>
            <person name="Padilla G."/>
            <person name="Ferreira P."/>
            <person name="Barriuso J."/>
            <person name="Kellner H."/>
            <person name="Castanera R."/>
            <person name="Alfaro M."/>
            <person name="Ramirez L."/>
            <person name="Pisabarro A.G."/>
            <person name="Kuo A."/>
            <person name="Tritt A."/>
            <person name="Lipzen A."/>
            <person name="He G."/>
            <person name="Yan M."/>
            <person name="Ng V."/>
            <person name="Cullen D."/>
            <person name="Martin F."/>
            <person name="Rosso M.-N."/>
            <person name="Henrissat B."/>
            <person name="Hibbett D."/>
            <person name="Martinez A.T."/>
            <person name="Grigoriev I.V."/>
        </authorList>
    </citation>
    <scope>NUCLEOTIDE SEQUENCE</scope>
    <source>
        <strain evidence="1">MF-IS2</strain>
    </source>
</reference>
<protein>
    <submittedName>
        <fullName evidence="1">Uncharacterized protein</fullName>
    </submittedName>
</protein>
<organism evidence="1 2">
    <name type="scientific">Macrolepiota fuliginosa MF-IS2</name>
    <dbReference type="NCBI Taxonomy" id="1400762"/>
    <lineage>
        <taxon>Eukaryota</taxon>
        <taxon>Fungi</taxon>
        <taxon>Dikarya</taxon>
        <taxon>Basidiomycota</taxon>
        <taxon>Agaricomycotina</taxon>
        <taxon>Agaricomycetes</taxon>
        <taxon>Agaricomycetidae</taxon>
        <taxon>Agaricales</taxon>
        <taxon>Agaricineae</taxon>
        <taxon>Agaricaceae</taxon>
        <taxon>Macrolepiota</taxon>
    </lineage>
</organism>
<name>A0A9P5XL79_9AGAR</name>
<proteinExistence type="predicted"/>
<accession>A0A9P5XL79</accession>
<keyword evidence="2" id="KW-1185">Reference proteome</keyword>
<sequence>MAMAVKLYYIQAGAETVHSSNAECWRQCGININDTPRPHNIFITLLWCSSTCFESDRSRH</sequence>